<reference evidence="1 2" key="1">
    <citation type="submission" date="2019-04" db="EMBL/GenBank/DDBJ databases">
        <authorList>
            <person name="Feng G."/>
            <person name="Zhang J."/>
            <person name="Zhu H."/>
        </authorList>
    </citation>
    <scope>NUCLEOTIDE SEQUENCE [LARGE SCALE GENOMIC DNA]</scope>
    <source>
        <strain evidence="1 2">JCM 17223</strain>
    </source>
</reference>
<comment type="caution">
    <text evidence="1">The sequence shown here is derived from an EMBL/GenBank/DDBJ whole genome shotgun (WGS) entry which is preliminary data.</text>
</comment>
<dbReference type="EMBL" id="SRLD01000046">
    <property type="protein sequence ID" value="TGE13927.1"/>
    <property type="molecule type" value="Genomic_DNA"/>
</dbReference>
<name>A0A4Z0PFM6_9BACT</name>
<organism evidence="1 2">
    <name type="scientific">Hymenobacter elongatus</name>
    <dbReference type="NCBI Taxonomy" id="877208"/>
    <lineage>
        <taxon>Bacteria</taxon>
        <taxon>Pseudomonadati</taxon>
        <taxon>Bacteroidota</taxon>
        <taxon>Cytophagia</taxon>
        <taxon>Cytophagales</taxon>
        <taxon>Hymenobacteraceae</taxon>
        <taxon>Hymenobacter</taxon>
    </lineage>
</organism>
<keyword evidence="2" id="KW-1185">Reference proteome</keyword>
<gene>
    <name evidence="1" type="ORF">E5J99_18205</name>
</gene>
<dbReference type="OrthoDB" id="8657476at2"/>
<evidence type="ECO:0000313" key="2">
    <source>
        <dbReference type="Proteomes" id="UP000297739"/>
    </source>
</evidence>
<dbReference type="AlphaFoldDB" id="A0A4Z0PFM6"/>
<protein>
    <submittedName>
        <fullName evidence="1">Uncharacterized protein</fullName>
    </submittedName>
</protein>
<dbReference type="Proteomes" id="UP000297739">
    <property type="component" value="Unassembled WGS sequence"/>
</dbReference>
<evidence type="ECO:0000313" key="1">
    <source>
        <dbReference type="EMBL" id="TGE13927.1"/>
    </source>
</evidence>
<sequence>MENTFPFKIYPIPEHLRIDDAQFGITANVESDPELEGHFYLFENYGFGGSGQSWEEHITTILEEEQPDLLEHITGYSTAARLLFYADSQEAVNDFMRLIGPIFADLGSLNKYFSQTDSSDFFE</sequence>
<proteinExistence type="predicted"/>
<accession>A0A4Z0PFM6</accession>
<dbReference type="RefSeq" id="WP_135499249.1">
    <property type="nucleotide sequence ID" value="NZ_SRLD01000046.1"/>
</dbReference>